<keyword evidence="3" id="KW-1185">Reference proteome</keyword>
<reference evidence="2 3" key="1">
    <citation type="submission" date="2018-08" db="EMBL/GenBank/DDBJ databases">
        <title>Henriciella mobilis sp. nov., isolated from seawater.</title>
        <authorList>
            <person name="Cheng H."/>
            <person name="Wu Y.-H."/>
            <person name="Xu X.-W."/>
            <person name="Guo L.-L."/>
        </authorList>
    </citation>
    <scope>NUCLEOTIDE SEQUENCE [LARGE SCALE GENOMIC DNA]</scope>
    <source>
        <strain evidence="2 3">JN25</strain>
    </source>
</reference>
<dbReference type="OrthoDB" id="7632370at2"/>
<evidence type="ECO:0008006" key="4">
    <source>
        <dbReference type="Google" id="ProtNLM"/>
    </source>
</evidence>
<proteinExistence type="predicted"/>
<keyword evidence="1" id="KW-0812">Transmembrane</keyword>
<protein>
    <recommendedName>
        <fullName evidence="4">MFS transporter</fullName>
    </recommendedName>
</protein>
<dbReference type="RefSeq" id="WP_119377160.1">
    <property type="nucleotide sequence ID" value="NZ_QWFX01000013.1"/>
</dbReference>
<keyword evidence="1" id="KW-1133">Transmembrane helix</keyword>
<evidence type="ECO:0000313" key="3">
    <source>
        <dbReference type="Proteomes" id="UP000266385"/>
    </source>
</evidence>
<name>A0A399RAM8_9PROT</name>
<sequence>MARGLKLLFYFGPLLFAAGFLAPLTAQVIAASGWTPPFGLSPLGCGFIVAAALGIPAQIRGRWI</sequence>
<dbReference type="EMBL" id="QWFX01000013">
    <property type="protein sequence ID" value="RIJ28626.1"/>
    <property type="molecule type" value="Genomic_DNA"/>
</dbReference>
<accession>A0A399RAM8</accession>
<evidence type="ECO:0000313" key="2">
    <source>
        <dbReference type="EMBL" id="RIJ28626.1"/>
    </source>
</evidence>
<evidence type="ECO:0000256" key="1">
    <source>
        <dbReference type="SAM" id="Phobius"/>
    </source>
</evidence>
<comment type="caution">
    <text evidence="2">The sequence shown here is derived from an EMBL/GenBank/DDBJ whole genome shotgun (WGS) entry which is preliminary data.</text>
</comment>
<dbReference type="Proteomes" id="UP000266385">
    <property type="component" value="Unassembled WGS sequence"/>
</dbReference>
<dbReference type="AlphaFoldDB" id="A0A399RAM8"/>
<gene>
    <name evidence="2" type="ORF">D1223_14310</name>
</gene>
<keyword evidence="1" id="KW-0472">Membrane</keyword>
<feature type="transmembrane region" description="Helical" evidence="1">
    <location>
        <begin position="40"/>
        <end position="59"/>
    </location>
</feature>
<organism evidence="2 3">
    <name type="scientific">Henriciella mobilis</name>
    <dbReference type="NCBI Taxonomy" id="2305467"/>
    <lineage>
        <taxon>Bacteria</taxon>
        <taxon>Pseudomonadati</taxon>
        <taxon>Pseudomonadota</taxon>
        <taxon>Alphaproteobacteria</taxon>
        <taxon>Hyphomonadales</taxon>
        <taxon>Hyphomonadaceae</taxon>
        <taxon>Henriciella</taxon>
    </lineage>
</organism>